<dbReference type="RefSeq" id="WP_070018559.1">
    <property type="nucleotide sequence ID" value="NZ_LJGW01000363.1"/>
</dbReference>
<dbReference type="EMBL" id="LJGW01000363">
    <property type="protein sequence ID" value="OEV09537.1"/>
    <property type="molecule type" value="Genomic_DNA"/>
</dbReference>
<reference evidence="2 3" key="1">
    <citation type="journal article" date="2016" name="Front. Microbiol.">
        <title>Comparative Genomics Analysis of Streptomyces Species Reveals Their Adaptation to the Marine Environment and Their Diversity at the Genomic Level.</title>
        <authorList>
            <person name="Tian X."/>
            <person name="Zhang Z."/>
            <person name="Yang T."/>
            <person name="Chen M."/>
            <person name="Li J."/>
            <person name="Chen F."/>
            <person name="Yang J."/>
            <person name="Li W."/>
            <person name="Zhang B."/>
            <person name="Zhang Z."/>
            <person name="Wu J."/>
            <person name="Zhang C."/>
            <person name="Long L."/>
            <person name="Xiao J."/>
        </authorList>
    </citation>
    <scope>NUCLEOTIDE SEQUENCE [LARGE SCALE GENOMIC DNA]</scope>
    <source>
        <strain evidence="2 3">SCSIO 10429</strain>
    </source>
</reference>
<evidence type="ECO:0000313" key="2">
    <source>
        <dbReference type="EMBL" id="OEV09537.1"/>
    </source>
</evidence>
<dbReference type="AlphaFoldDB" id="A0A1E7L016"/>
<sequence>MHAGGVLRALRAGVFAAVCVMLAAAGHTLMSGRPVPVGLLSGALPAAALAAWAVAGRERGPVVVGTLTVGTQALLHGLFSLGQALAGSGGTGGTGGSGGTSLGARWAAALVGHPLAGAPDSPAGGGTSYGAHAAHGVQGVHSMQGMHGTDSVHSMSGMHGGGMGQHAHDAMAHHAMHHAMNHQGMGQAAMDHAHAGMPGGTSGMIAVHLLVALLSAWWLWGGERAVFRAVRAVRAASVRLFAPLVAAADVVLPAPAPTVRAARPERTRAPRRLFLGHVIWLRGPPHGRAV</sequence>
<accession>A0A1E7L016</accession>
<keyword evidence="3" id="KW-1185">Reference proteome</keyword>
<gene>
    <name evidence="2" type="ORF">AN218_21585</name>
</gene>
<dbReference type="Proteomes" id="UP000176005">
    <property type="component" value="Unassembled WGS sequence"/>
</dbReference>
<feature type="transmembrane region" description="Helical" evidence="1">
    <location>
        <begin position="36"/>
        <end position="55"/>
    </location>
</feature>
<dbReference type="PATRIC" id="fig|518642.10.peg.5224"/>
<proteinExistence type="predicted"/>
<evidence type="ECO:0008006" key="4">
    <source>
        <dbReference type="Google" id="ProtNLM"/>
    </source>
</evidence>
<feature type="transmembrane region" description="Helical" evidence="1">
    <location>
        <begin position="12"/>
        <end position="30"/>
    </location>
</feature>
<name>A0A1E7L016_9ACTN</name>
<comment type="caution">
    <text evidence="2">The sequence shown here is derived from an EMBL/GenBank/DDBJ whole genome shotgun (WGS) entry which is preliminary data.</text>
</comment>
<evidence type="ECO:0000256" key="1">
    <source>
        <dbReference type="SAM" id="Phobius"/>
    </source>
</evidence>
<keyword evidence="1" id="KW-0812">Transmembrane</keyword>
<keyword evidence="1" id="KW-1133">Transmembrane helix</keyword>
<keyword evidence="1" id="KW-0472">Membrane</keyword>
<feature type="transmembrane region" description="Helical" evidence="1">
    <location>
        <begin position="200"/>
        <end position="220"/>
    </location>
</feature>
<protein>
    <recommendedName>
        <fullName evidence="4">PE-PGRS family protein</fullName>
    </recommendedName>
</protein>
<organism evidence="2 3">
    <name type="scientific">Streptomyces nanshensis</name>
    <dbReference type="NCBI Taxonomy" id="518642"/>
    <lineage>
        <taxon>Bacteria</taxon>
        <taxon>Bacillati</taxon>
        <taxon>Actinomycetota</taxon>
        <taxon>Actinomycetes</taxon>
        <taxon>Kitasatosporales</taxon>
        <taxon>Streptomycetaceae</taxon>
        <taxon>Streptomyces</taxon>
    </lineage>
</organism>
<evidence type="ECO:0000313" key="3">
    <source>
        <dbReference type="Proteomes" id="UP000176005"/>
    </source>
</evidence>